<sequence>MRLKRRGSGVSLYNINEELKKYIKDNFNIQELSPPLFYNSSRGIRFELGEDSLGIEQAQYMKRVYYRSLRLFKEVFSLNDSIFLVWIVDADNKEKMRPTGVIKKYIKDNALKYYLGVEEIQREENGFLKMVLKCRVRDVRVEKILEAIANQDMNIYPKLKCECYFISIDKKIIYNMYDDRGLDMVASSADDLIPIYNQYEEWILSYDKDEIINKLGLDEEIGEI</sequence>
<name>A0A841Z1R1_9LIST</name>
<feature type="domain" description="DUF3885" evidence="1">
    <location>
        <begin position="19"/>
        <end position="207"/>
    </location>
</feature>
<accession>A0A841Z1R1</accession>
<evidence type="ECO:0000313" key="3">
    <source>
        <dbReference type="Proteomes" id="UP000564536"/>
    </source>
</evidence>
<dbReference type="AlphaFoldDB" id="A0A841Z1R1"/>
<dbReference type="EMBL" id="JAARRL010000001">
    <property type="protein sequence ID" value="MBC1499145.1"/>
    <property type="molecule type" value="Genomic_DNA"/>
</dbReference>
<evidence type="ECO:0000313" key="2">
    <source>
        <dbReference type="EMBL" id="MBC1499145.1"/>
    </source>
</evidence>
<proteinExistence type="predicted"/>
<protein>
    <submittedName>
        <fullName evidence="2">DUF3885 domain-containing protein</fullName>
    </submittedName>
</protein>
<dbReference type="RefSeq" id="WP_185423964.1">
    <property type="nucleotide sequence ID" value="NZ_JAARRL010000001.1"/>
</dbReference>
<organism evidence="2 3">
    <name type="scientific">Listeria weihenstephanensis</name>
    <dbReference type="NCBI Taxonomy" id="1006155"/>
    <lineage>
        <taxon>Bacteria</taxon>
        <taxon>Bacillati</taxon>
        <taxon>Bacillota</taxon>
        <taxon>Bacilli</taxon>
        <taxon>Bacillales</taxon>
        <taxon>Listeriaceae</taxon>
        <taxon>Listeria</taxon>
    </lineage>
</organism>
<gene>
    <name evidence="2" type="ORF">HB943_00930</name>
</gene>
<dbReference type="Proteomes" id="UP000564536">
    <property type="component" value="Unassembled WGS sequence"/>
</dbReference>
<dbReference type="InterPro" id="IPR024976">
    <property type="entry name" value="DUF3885"/>
</dbReference>
<comment type="caution">
    <text evidence="2">The sequence shown here is derived from an EMBL/GenBank/DDBJ whole genome shotgun (WGS) entry which is preliminary data.</text>
</comment>
<dbReference type="Pfam" id="PF13021">
    <property type="entry name" value="DUF3885"/>
    <property type="match status" value="1"/>
</dbReference>
<reference evidence="2 3" key="1">
    <citation type="submission" date="2020-03" db="EMBL/GenBank/DDBJ databases">
        <title>Soil Listeria distribution.</title>
        <authorList>
            <person name="Liao J."/>
            <person name="Wiedmann M."/>
        </authorList>
    </citation>
    <scope>NUCLEOTIDE SEQUENCE [LARGE SCALE GENOMIC DNA]</scope>
    <source>
        <strain evidence="2 3">FSL L7-1523</strain>
    </source>
</reference>
<evidence type="ECO:0000259" key="1">
    <source>
        <dbReference type="Pfam" id="PF13021"/>
    </source>
</evidence>